<dbReference type="Proteomes" id="UP001161691">
    <property type="component" value="Unassembled WGS sequence"/>
</dbReference>
<proteinExistence type="inferred from homology"/>
<evidence type="ECO:0000259" key="6">
    <source>
        <dbReference type="Pfam" id="PF02776"/>
    </source>
</evidence>
<dbReference type="InterPro" id="IPR029035">
    <property type="entry name" value="DHS-like_NAD/FAD-binding_dom"/>
</dbReference>
<evidence type="ECO:0000313" key="7">
    <source>
        <dbReference type="EMBL" id="MDI4649696.1"/>
    </source>
</evidence>
<feature type="domain" description="Thiamine pyrophosphate enzyme TPP-binding" evidence="5">
    <location>
        <begin position="389"/>
        <end position="536"/>
    </location>
</feature>
<dbReference type="EMBL" id="JAGRPV010000001">
    <property type="protein sequence ID" value="MDI4649696.1"/>
    <property type="molecule type" value="Genomic_DNA"/>
</dbReference>
<evidence type="ECO:0000313" key="8">
    <source>
        <dbReference type="Proteomes" id="UP001161691"/>
    </source>
</evidence>
<accession>A0ABT6TT59</accession>
<comment type="similarity">
    <text evidence="1 3">Belongs to the TPP enzyme family.</text>
</comment>
<organism evidence="7 8">
    <name type="scientific">Cohnella hashimotonis</name>
    <dbReference type="NCBI Taxonomy" id="2826895"/>
    <lineage>
        <taxon>Bacteria</taxon>
        <taxon>Bacillati</taxon>
        <taxon>Bacillota</taxon>
        <taxon>Bacilli</taxon>
        <taxon>Bacillales</taxon>
        <taxon>Paenibacillaceae</taxon>
        <taxon>Cohnella</taxon>
    </lineage>
</organism>
<dbReference type="CDD" id="cd07035">
    <property type="entry name" value="TPP_PYR_POX_like"/>
    <property type="match status" value="1"/>
</dbReference>
<reference evidence="7" key="1">
    <citation type="submission" date="2023-04" db="EMBL/GenBank/DDBJ databases">
        <title>Comparative genomic analysis of Cohnella hashimotonis sp. nov., isolated from the International Space Station.</title>
        <authorList>
            <person name="Venkateswaran K."/>
            <person name="Simpson A."/>
        </authorList>
    </citation>
    <scope>NUCLEOTIDE SEQUENCE</scope>
    <source>
        <strain evidence="7">F6_2S_P_1</strain>
    </source>
</reference>
<dbReference type="PANTHER" id="PTHR18968">
    <property type="entry name" value="THIAMINE PYROPHOSPHATE ENZYMES"/>
    <property type="match status" value="1"/>
</dbReference>
<dbReference type="SUPFAM" id="SSF52518">
    <property type="entry name" value="Thiamin diphosphate-binding fold (THDP-binding)"/>
    <property type="match status" value="2"/>
</dbReference>
<keyword evidence="2 3" id="KW-0786">Thiamine pyrophosphate</keyword>
<dbReference type="Pfam" id="PF02776">
    <property type="entry name" value="TPP_enzyme_N"/>
    <property type="match status" value="1"/>
</dbReference>
<dbReference type="InterPro" id="IPR029061">
    <property type="entry name" value="THDP-binding"/>
</dbReference>
<dbReference type="InterPro" id="IPR011766">
    <property type="entry name" value="TPP_enzyme_TPP-bd"/>
</dbReference>
<evidence type="ECO:0000256" key="1">
    <source>
        <dbReference type="ARBA" id="ARBA00007812"/>
    </source>
</evidence>
<dbReference type="Gene3D" id="3.40.50.970">
    <property type="match status" value="2"/>
</dbReference>
<dbReference type="InterPro" id="IPR012000">
    <property type="entry name" value="Thiamin_PyroP_enz_cen_dom"/>
</dbReference>
<protein>
    <submittedName>
        <fullName evidence="7">Thiamine pyrophosphate-binding protein</fullName>
    </submittedName>
</protein>
<feature type="domain" description="Thiamine pyrophosphate enzyme central" evidence="4">
    <location>
        <begin position="192"/>
        <end position="329"/>
    </location>
</feature>
<name>A0ABT6TT59_9BACL</name>
<keyword evidence="8" id="KW-1185">Reference proteome</keyword>
<dbReference type="Gene3D" id="3.40.50.1220">
    <property type="entry name" value="TPP-binding domain"/>
    <property type="match status" value="1"/>
</dbReference>
<dbReference type="CDD" id="cd00568">
    <property type="entry name" value="TPP_enzymes"/>
    <property type="match status" value="1"/>
</dbReference>
<dbReference type="RefSeq" id="WP_282912307.1">
    <property type="nucleotide sequence ID" value="NZ_JAGRPV010000001.1"/>
</dbReference>
<evidence type="ECO:0000259" key="5">
    <source>
        <dbReference type="Pfam" id="PF02775"/>
    </source>
</evidence>
<evidence type="ECO:0000259" key="4">
    <source>
        <dbReference type="Pfam" id="PF00205"/>
    </source>
</evidence>
<sequence length="554" mass="59414">MKKRVYTLLVEHFKNWGITHVFGIPGKSISPLMLELESYGIEYVLGRHEAGSGFEASGYALAKKTMGIAIGTSGPGGTNLITAAGQAKEFQLPVLFITGQPSMQETGRALSQDSSQFGADLVKMFEPVTLFSARIERGDLLYLYLKHALEKACTGEKGPVHLCIPFDVLMEEVEPFYLPLPDHISPVVSRDIDKAVKLLNEAKKPVLFLGKGAVMSDAYPQLRTIAEHWGIPVMTTPGGKGAFPTNHPLYLGGYGLGGSKHATAYMKSGIDLMIVVGSKLCDMSLSGFTADMEPEKVLQFEYDLKFAGKTIQAPTQIILGDIHSNLTQLIVQSGAAARETEMLAGRAEAAAAASAMESMESASASALSAGTAFRSLRAALPKDAVLFGDAGSHSFHAVQNFEIIEPGTFYFDEVFIAMGAAIGYAIGAKIAMQDRPVVCVTGDGCIMMHGTEISTAVNHGIPVIFFVLNNGRLDMVEKGMSYNTGRSVGAVYERPLDVSLFAQSMGASAYRCETGSEIENAVQFALRSSTTTVIEVMVDPQEIPPILTRLLSLD</sequence>
<evidence type="ECO:0000256" key="3">
    <source>
        <dbReference type="RuleBase" id="RU362132"/>
    </source>
</evidence>
<dbReference type="InterPro" id="IPR012001">
    <property type="entry name" value="Thiamin_PyroP_enz_TPP-bd_dom"/>
</dbReference>
<evidence type="ECO:0000256" key="2">
    <source>
        <dbReference type="ARBA" id="ARBA00023052"/>
    </source>
</evidence>
<dbReference type="PANTHER" id="PTHR18968:SF13">
    <property type="entry name" value="ACETOLACTATE SYNTHASE CATALYTIC SUBUNIT, MITOCHONDRIAL"/>
    <property type="match status" value="1"/>
</dbReference>
<feature type="domain" description="Thiamine pyrophosphate enzyme N-terminal TPP-binding" evidence="6">
    <location>
        <begin position="5"/>
        <end position="113"/>
    </location>
</feature>
<gene>
    <name evidence="7" type="ORF">KB449_32510</name>
</gene>
<dbReference type="Pfam" id="PF00205">
    <property type="entry name" value="TPP_enzyme_M"/>
    <property type="match status" value="1"/>
</dbReference>
<dbReference type="InterPro" id="IPR045229">
    <property type="entry name" value="TPP_enz"/>
</dbReference>
<dbReference type="Pfam" id="PF02775">
    <property type="entry name" value="TPP_enzyme_C"/>
    <property type="match status" value="1"/>
</dbReference>
<dbReference type="SUPFAM" id="SSF52467">
    <property type="entry name" value="DHS-like NAD/FAD-binding domain"/>
    <property type="match status" value="1"/>
</dbReference>
<comment type="caution">
    <text evidence="7">The sequence shown here is derived from an EMBL/GenBank/DDBJ whole genome shotgun (WGS) entry which is preliminary data.</text>
</comment>